<evidence type="ECO:0000313" key="1">
    <source>
        <dbReference type="EMBL" id="SET26168.1"/>
    </source>
</evidence>
<reference evidence="2" key="1">
    <citation type="submission" date="2016-10" db="EMBL/GenBank/DDBJ databases">
        <authorList>
            <person name="Varghese N."/>
            <person name="Submissions S."/>
        </authorList>
    </citation>
    <scope>NUCLEOTIDE SEQUENCE [LARGE SCALE GENOMIC DNA]</scope>
    <source>
        <strain evidence="2">DSM 18579</strain>
    </source>
</reference>
<dbReference type="EMBL" id="FOHV01000013">
    <property type="protein sequence ID" value="SET26168.1"/>
    <property type="molecule type" value="Genomic_DNA"/>
</dbReference>
<proteinExistence type="predicted"/>
<name>A0A1I0D1X6_9GAMM</name>
<dbReference type="STRING" id="1123402.SAMN02583745_01832"/>
<dbReference type="RefSeq" id="WP_093320014.1">
    <property type="nucleotide sequence ID" value="NZ_FOHV01000013.1"/>
</dbReference>
<gene>
    <name evidence="1" type="ORF">SAMN02583745_01832</name>
</gene>
<protein>
    <submittedName>
        <fullName evidence="1">Uncharacterized protein</fullName>
    </submittedName>
</protein>
<dbReference type="AlphaFoldDB" id="A0A1I0D1X6"/>
<evidence type="ECO:0000313" key="2">
    <source>
        <dbReference type="Proteomes" id="UP000242642"/>
    </source>
</evidence>
<organism evidence="1 2">
    <name type="scientific">Thorsellia anophelis DSM 18579</name>
    <dbReference type="NCBI Taxonomy" id="1123402"/>
    <lineage>
        <taxon>Bacteria</taxon>
        <taxon>Pseudomonadati</taxon>
        <taxon>Pseudomonadota</taxon>
        <taxon>Gammaproteobacteria</taxon>
        <taxon>Enterobacterales</taxon>
        <taxon>Thorselliaceae</taxon>
        <taxon>Thorsellia</taxon>
    </lineage>
</organism>
<dbReference type="Proteomes" id="UP000242642">
    <property type="component" value="Unassembled WGS sequence"/>
</dbReference>
<keyword evidence="2" id="KW-1185">Reference proteome</keyword>
<dbReference type="OrthoDB" id="286090at2"/>
<sequence length="152" mass="18252">MIYSYRITKYYLASENGHLSSDDSDWTSFHDVGIKTSLQDYMQIENAYVEIISNLCRYLEISFLIIDQLEVYDKNEIFDYANQDKLDIHKIDHIIRMVLREKLWCKLKSKQCEFHFGYDYYMYCVSNTDLTHFIETTSTILNIQKFISPYLD</sequence>
<accession>A0A1I0D1X6</accession>